<dbReference type="Gene3D" id="3.30.565.10">
    <property type="entry name" value="Histidine kinase-like ATPase, C-terminal domain"/>
    <property type="match status" value="1"/>
</dbReference>
<evidence type="ECO:0000256" key="7">
    <source>
        <dbReference type="ARBA" id="ARBA00022840"/>
    </source>
</evidence>
<dbReference type="OrthoDB" id="341208at2"/>
<dbReference type="InterPro" id="IPR011102">
    <property type="entry name" value="Sig_transdc_His_kinase_HWE"/>
</dbReference>
<feature type="domain" description="Signal transduction histidine kinase HWE region" evidence="9">
    <location>
        <begin position="173"/>
        <end position="258"/>
    </location>
</feature>
<keyword evidence="3" id="KW-0597">Phosphoprotein</keyword>
<evidence type="ECO:0000259" key="9">
    <source>
        <dbReference type="SMART" id="SM00911"/>
    </source>
</evidence>
<keyword evidence="4" id="KW-0808">Transferase</keyword>
<protein>
    <recommendedName>
        <fullName evidence="2">histidine kinase</fullName>
        <ecNumber evidence="2">2.7.13.3</ecNumber>
    </recommendedName>
</protein>
<feature type="region of interest" description="Disordered" evidence="8">
    <location>
        <begin position="304"/>
        <end position="325"/>
    </location>
</feature>
<evidence type="ECO:0000256" key="2">
    <source>
        <dbReference type="ARBA" id="ARBA00012438"/>
    </source>
</evidence>
<comment type="catalytic activity">
    <reaction evidence="1">
        <text>ATP + protein L-histidine = ADP + protein N-phospho-L-histidine.</text>
        <dbReference type="EC" id="2.7.13.3"/>
    </reaction>
</comment>
<dbReference type="STRING" id="1238182.C882_4037"/>
<keyword evidence="11" id="KW-1185">Reference proteome</keyword>
<dbReference type="SMART" id="SM00911">
    <property type="entry name" value="HWE_HK"/>
    <property type="match status" value="1"/>
</dbReference>
<dbReference type="GO" id="GO:0005524">
    <property type="term" value="F:ATP binding"/>
    <property type="evidence" value="ECO:0007669"/>
    <property type="project" value="UniProtKB-KW"/>
</dbReference>
<keyword evidence="7" id="KW-0067">ATP-binding</keyword>
<keyword evidence="6 10" id="KW-0418">Kinase</keyword>
<dbReference type="RefSeq" id="WP_009540145.1">
    <property type="nucleotide sequence ID" value="NZ_ANHY01000007.1"/>
</dbReference>
<keyword evidence="5" id="KW-0547">Nucleotide-binding</keyword>
<accession>K9GXK7</accession>
<evidence type="ECO:0000256" key="5">
    <source>
        <dbReference type="ARBA" id="ARBA00022741"/>
    </source>
</evidence>
<evidence type="ECO:0000313" key="10">
    <source>
        <dbReference type="EMBL" id="EKV30700.1"/>
    </source>
</evidence>
<dbReference type="eggNOG" id="COG3920">
    <property type="taxonomic scope" value="Bacteria"/>
</dbReference>
<dbReference type="EMBL" id="ANHY01000007">
    <property type="protein sequence ID" value="EKV30700.1"/>
    <property type="molecule type" value="Genomic_DNA"/>
</dbReference>
<evidence type="ECO:0000256" key="1">
    <source>
        <dbReference type="ARBA" id="ARBA00000085"/>
    </source>
</evidence>
<dbReference type="PANTHER" id="PTHR41523:SF8">
    <property type="entry name" value="ETHYLENE RESPONSE SENSOR PROTEIN"/>
    <property type="match status" value="1"/>
</dbReference>
<evidence type="ECO:0000256" key="4">
    <source>
        <dbReference type="ARBA" id="ARBA00022679"/>
    </source>
</evidence>
<dbReference type="EC" id="2.7.13.3" evidence="2"/>
<dbReference type="InterPro" id="IPR036890">
    <property type="entry name" value="HATPase_C_sf"/>
</dbReference>
<sequence>MTGDLPGPDAATGPPDAGTAVVLAPFGGDAAILVEALQAAGVPVRRGDANGALPTAPKAIKALHPGILLLTEEALGPAVVAALAGFQAAEPQWSAPPVILLCSTGTDVRRLTAPLLSRRPDTPLTVLRRPTTEADLLTAVRSARRVRAVQLRTRDVLEERERSEQWARFLLNELSHRTKNMFSMVLALARQTMRQTPQTPEAFMKTFEGRVHTLAEAYSALTRNDWQAATVGDLAEHVVLPLAEDDGSRGRVTLAGPVLAVPPATATTLALAMHELATNATKYGALSTTGGTVRITWSRTPGGLGRLEWRERDGPPVTPPTHMGFGTRVITGAIKTEAGGDADMRFEPEGLTCILTFQTSRTS</sequence>
<dbReference type="AlphaFoldDB" id="K9GXK7"/>
<evidence type="ECO:0000256" key="8">
    <source>
        <dbReference type="SAM" id="MobiDB-lite"/>
    </source>
</evidence>
<dbReference type="Proteomes" id="UP000009881">
    <property type="component" value="Unassembled WGS sequence"/>
</dbReference>
<comment type="caution">
    <text evidence="10">The sequence shown here is derived from an EMBL/GenBank/DDBJ whole genome shotgun (WGS) entry which is preliminary data.</text>
</comment>
<dbReference type="GO" id="GO:0004673">
    <property type="term" value="F:protein histidine kinase activity"/>
    <property type="evidence" value="ECO:0007669"/>
    <property type="project" value="UniProtKB-EC"/>
</dbReference>
<organism evidence="10 11">
    <name type="scientific">Caenispirillum salinarum AK4</name>
    <dbReference type="NCBI Taxonomy" id="1238182"/>
    <lineage>
        <taxon>Bacteria</taxon>
        <taxon>Pseudomonadati</taxon>
        <taxon>Pseudomonadota</taxon>
        <taxon>Alphaproteobacteria</taxon>
        <taxon>Rhodospirillales</taxon>
        <taxon>Novispirillaceae</taxon>
        <taxon>Caenispirillum</taxon>
    </lineage>
</organism>
<proteinExistence type="predicted"/>
<dbReference type="PANTHER" id="PTHR41523">
    <property type="entry name" value="TWO-COMPONENT SYSTEM SENSOR PROTEIN"/>
    <property type="match status" value="1"/>
</dbReference>
<gene>
    <name evidence="10" type="ORF">C882_4037</name>
</gene>
<evidence type="ECO:0000256" key="3">
    <source>
        <dbReference type="ARBA" id="ARBA00022553"/>
    </source>
</evidence>
<reference evidence="10 11" key="1">
    <citation type="journal article" date="2013" name="Genome Announc.">
        <title>Draft Genome Sequence of an Alphaproteobacterium, Caenispirillum salinarum AK4(T), Isolated from a Solar Saltern.</title>
        <authorList>
            <person name="Khatri I."/>
            <person name="Singh A."/>
            <person name="Korpole S."/>
            <person name="Pinnaka A.K."/>
            <person name="Subramanian S."/>
        </authorList>
    </citation>
    <scope>NUCLEOTIDE SEQUENCE [LARGE SCALE GENOMIC DNA]</scope>
    <source>
        <strain evidence="10 11">AK4</strain>
    </source>
</reference>
<evidence type="ECO:0000313" key="11">
    <source>
        <dbReference type="Proteomes" id="UP000009881"/>
    </source>
</evidence>
<name>K9GXK7_9PROT</name>
<dbReference type="Pfam" id="PF07536">
    <property type="entry name" value="HWE_HK"/>
    <property type="match status" value="1"/>
</dbReference>
<evidence type="ECO:0000256" key="6">
    <source>
        <dbReference type="ARBA" id="ARBA00022777"/>
    </source>
</evidence>